<reference evidence="2 3" key="1">
    <citation type="journal article" date="2016" name="Environ. Microbiol.">
        <title>Genomic resolution of a cold subsurface aquifer community provides metabolic insights for novel microbes adapted to high CO concentrations.</title>
        <authorList>
            <person name="Probst A.J."/>
            <person name="Castelle C.J."/>
            <person name="Singh A."/>
            <person name="Brown C.T."/>
            <person name="Anantharaman K."/>
            <person name="Sharon I."/>
            <person name="Hug L.A."/>
            <person name="Burstein D."/>
            <person name="Emerson J.B."/>
            <person name="Thomas B.C."/>
            <person name="Banfield J.F."/>
        </authorList>
    </citation>
    <scope>NUCLEOTIDE SEQUENCE [LARGE SCALE GENOMIC DNA]</scope>
    <source>
        <strain evidence="2">CG1_02_32_51</strain>
    </source>
</reference>
<sequence length="212" mass="23876">MLIAVFQTKKAFTLIELIIVIFIMLILITGTVQLFIFGNRSISIMWDQLAAQNQANFAINRFIDYTRTAEVSSIGGYPLEVADPYELVFYANVDTDSLIEKVRFYLNTSSNNLKQAITKPGMSSGKLSYDTALGATEIISELAENVSNFVLNKPIFLYYNQYYNGSGDPLVNYSISDVRMITLQLELERDFTKSPVPLTVQSTILVRSLHNN</sequence>
<keyword evidence="1" id="KW-1133">Transmembrane helix</keyword>
<comment type="caution">
    <text evidence="2">The sequence shown here is derived from an EMBL/GenBank/DDBJ whole genome shotgun (WGS) entry which is preliminary data.</text>
</comment>
<dbReference type="EMBL" id="MNVC01000010">
    <property type="protein sequence ID" value="OIO20202.1"/>
    <property type="molecule type" value="Genomic_DNA"/>
</dbReference>
<evidence type="ECO:0000313" key="3">
    <source>
        <dbReference type="Proteomes" id="UP000181941"/>
    </source>
</evidence>
<dbReference type="AlphaFoldDB" id="A0A1J4U6Q6"/>
<gene>
    <name evidence="2" type="ORF">AUJ23_00695</name>
</gene>
<evidence type="ECO:0000313" key="2">
    <source>
        <dbReference type="EMBL" id="OIO20202.1"/>
    </source>
</evidence>
<organism evidence="2 3">
    <name type="scientific">Candidatus Magasanikbacteria bacterium CG1_02_32_51</name>
    <dbReference type="NCBI Taxonomy" id="1805238"/>
    <lineage>
        <taxon>Bacteria</taxon>
        <taxon>Candidatus Magasanikiibacteriota</taxon>
    </lineage>
</organism>
<name>A0A1J4U6Q6_9BACT</name>
<dbReference type="Pfam" id="PF07963">
    <property type="entry name" value="N_methyl"/>
    <property type="match status" value="1"/>
</dbReference>
<dbReference type="NCBIfam" id="TIGR02532">
    <property type="entry name" value="IV_pilin_GFxxxE"/>
    <property type="match status" value="1"/>
</dbReference>
<feature type="transmembrane region" description="Helical" evidence="1">
    <location>
        <begin position="12"/>
        <end position="37"/>
    </location>
</feature>
<dbReference type="InterPro" id="IPR012902">
    <property type="entry name" value="N_methyl_site"/>
</dbReference>
<protein>
    <recommendedName>
        <fullName evidence="4">Type II secretion system protein J</fullName>
    </recommendedName>
</protein>
<keyword evidence="1" id="KW-0472">Membrane</keyword>
<dbReference type="Proteomes" id="UP000181941">
    <property type="component" value="Unassembled WGS sequence"/>
</dbReference>
<evidence type="ECO:0000256" key="1">
    <source>
        <dbReference type="SAM" id="Phobius"/>
    </source>
</evidence>
<dbReference type="STRING" id="1805238.AUJ23_00695"/>
<proteinExistence type="predicted"/>
<keyword evidence="1" id="KW-0812">Transmembrane</keyword>
<evidence type="ECO:0008006" key="4">
    <source>
        <dbReference type="Google" id="ProtNLM"/>
    </source>
</evidence>
<accession>A0A1J4U6Q6</accession>